<evidence type="ECO:0000313" key="3">
    <source>
        <dbReference type="Proteomes" id="UP000663873"/>
    </source>
</evidence>
<feature type="non-terminal residue" evidence="2">
    <location>
        <position position="31"/>
    </location>
</feature>
<evidence type="ECO:0000313" key="2">
    <source>
        <dbReference type="EMBL" id="CAF4821126.1"/>
    </source>
</evidence>
<dbReference type="AlphaFoldDB" id="A0A821QGS8"/>
<dbReference type="EMBL" id="CAJOBP010053127">
    <property type="protein sequence ID" value="CAF4820903.1"/>
    <property type="molecule type" value="Genomic_DNA"/>
</dbReference>
<evidence type="ECO:0000313" key="1">
    <source>
        <dbReference type="EMBL" id="CAF4820903.1"/>
    </source>
</evidence>
<dbReference type="Proteomes" id="UP000663873">
    <property type="component" value="Unassembled WGS sequence"/>
</dbReference>
<proteinExistence type="predicted"/>
<protein>
    <submittedName>
        <fullName evidence="2">Uncharacterized protein</fullName>
    </submittedName>
</protein>
<comment type="caution">
    <text evidence="2">The sequence shown here is derived from an EMBL/GenBank/DDBJ whole genome shotgun (WGS) entry which is preliminary data.</text>
</comment>
<accession>A0A821QGS8</accession>
<keyword evidence="3" id="KW-1185">Reference proteome</keyword>
<reference evidence="2" key="1">
    <citation type="submission" date="2021-02" db="EMBL/GenBank/DDBJ databases">
        <authorList>
            <person name="Nowell W R."/>
        </authorList>
    </citation>
    <scope>NUCLEOTIDE SEQUENCE</scope>
</reference>
<sequence length="31" mass="3707">MPGSEVPVLRKLLIEDKLLLAERWDVQWTDR</sequence>
<dbReference type="EMBL" id="CAJOBP010053156">
    <property type="protein sequence ID" value="CAF4821126.1"/>
    <property type="molecule type" value="Genomic_DNA"/>
</dbReference>
<gene>
    <name evidence="1" type="ORF">UJA718_LOCUS42161</name>
    <name evidence="2" type="ORF">UJA718_LOCUS42171</name>
</gene>
<name>A0A821QGS8_9BILA</name>
<organism evidence="2 3">
    <name type="scientific">Rotaria socialis</name>
    <dbReference type="NCBI Taxonomy" id="392032"/>
    <lineage>
        <taxon>Eukaryota</taxon>
        <taxon>Metazoa</taxon>
        <taxon>Spiralia</taxon>
        <taxon>Gnathifera</taxon>
        <taxon>Rotifera</taxon>
        <taxon>Eurotatoria</taxon>
        <taxon>Bdelloidea</taxon>
        <taxon>Philodinida</taxon>
        <taxon>Philodinidae</taxon>
        <taxon>Rotaria</taxon>
    </lineage>
</organism>